<keyword evidence="2" id="KW-1015">Disulfide bond</keyword>
<dbReference type="Proteomes" id="UP001564626">
    <property type="component" value="Unassembled WGS sequence"/>
</dbReference>
<evidence type="ECO:0000313" key="4">
    <source>
        <dbReference type="EMBL" id="MEY8039281.1"/>
    </source>
</evidence>
<dbReference type="PROSITE" id="PS00134">
    <property type="entry name" value="TRYPSIN_HIS"/>
    <property type="match status" value="1"/>
</dbReference>
<dbReference type="PROSITE" id="PS50240">
    <property type="entry name" value="TRYPSIN_DOM"/>
    <property type="match status" value="1"/>
</dbReference>
<dbReference type="Gene3D" id="2.40.10.10">
    <property type="entry name" value="Trypsin-like serine proteases"/>
    <property type="match status" value="1"/>
</dbReference>
<dbReference type="PANTHER" id="PTHR24276:SF98">
    <property type="entry name" value="FI18310P1-RELATED"/>
    <property type="match status" value="1"/>
</dbReference>
<accession>A0ABV4CHF1</accession>
<dbReference type="PANTHER" id="PTHR24276">
    <property type="entry name" value="POLYSERASE-RELATED"/>
    <property type="match status" value="1"/>
</dbReference>
<sequence>MMVDLPSSGPSRHRSPRGGRHRSWLYGLLGAFALTGALVPTAAADVGAKIIGGDDATEPYPFMVSLQQASNGMHFCGGSLVDDEWVVTAAHCAAGWAPGDITTRIGSNDRSSGGTVTGVSEIVVHPEYSTSPFHADIAVLKLDRPVEHEPIAIAEETGPVGTPTRVLGWGTTCENGAECPEPPERLQQLDTELVADENCTTDFDGATELCTDSPRENAQACYGDSGGPQLQGRPGQWELIGATSGDGDDNPICATGPGIWTDVTAYADWIEQHVAA</sequence>
<dbReference type="GO" id="GO:0006508">
    <property type="term" value="P:proteolysis"/>
    <property type="evidence" value="ECO:0007669"/>
    <property type="project" value="UniProtKB-KW"/>
</dbReference>
<reference evidence="4 5" key="1">
    <citation type="submission" date="2024-08" db="EMBL/GenBank/DDBJ databases">
        <title>Genome mining of Saccharopolyspora cebuensis PGLac3 from Nigerian medicinal plant.</title>
        <authorList>
            <person name="Ezeobiora C.E."/>
            <person name="Igbokwe N.H."/>
            <person name="Amin D.H."/>
            <person name="Mendie U.E."/>
        </authorList>
    </citation>
    <scope>NUCLEOTIDE SEQUENCE [LARGE SCALE GENOMIC DNA]</scope>
    <source>
        <strain evidence="4 5">PGLac3</strain>
    </source>
</reference>
<gene>
    <name evidence="4" type="ORF">AB8O55_07715</name>
</gene>
<evidence type="ECO:0000259" key="3">
    <source>
        <dbReference type="PROSITE" id="PS50240"/>
    </source>
</evidence>
<proteinExistence type="inferred from homology"/>
<feature type="domain" description="Peptidase S1" evidence="3">
    <location>
        <begin position="50"/>
        <end position="275"/>
    </location>
</feature>
<dbReference type="InterPro" id="IPR009003">
    <property type="entry name" value="Peptidase_S1_PA"/>
</dbReference>
<dbReference type="CDD" id="cd00190">
    <property type="entry name" value="Tryp_SPc"/>
    <property type="match status" value="1"/>
</dbReference>
<dbReference type="SMART" id="SM00020">
    <property type="entry name" value="Tryp_SPc"/>
    <property type="match status" value="1"/>
</dbReference>
<dbReference type="InterPro" id="IPR050430">
    <property type="entry name" value="Peptidase_S1"/>
</dbReference>
<keyword evidence="4" id="KW-0378">Hydrolase</keyword>
<dbReference type="Pfam" id="PF00089">
    <property type="entry name" value="Trypsin"/>
    <property type="match status" value="1"/>
</dbReference>
<dbReference type="InterPro" id="IPR043504">
    <property type="entry name" value="Peptidase_S1_PA_chymotrypsin"/>
</dbReference>
<dbReference type="RefSeq" id="WP_345358150.1">
    <property type="nucleotide sequence ID" value="NZ_BAABII010000003.1"/>
</dbReference>
<keyword evidence="5" id="KW-1185">Reference proteome</keyword>
<dbReference type="InterPro" id="IPR018114">
    <property type="entry name" value="TRYPSIN_HIS"/>
</dbReference>
<dbReference type="SUPFAM" id="SSF50494">
    <property type="entry name" value="Trypsin-like serine proteases"/>
    <property type="match status" value="1"/>
</dbReference>
<dbReference type="GO" id="GO:0008233">
    <property type="term" value="F:peptidase activity"/>
    <property type="evidence" value="ECO:0007669"/>
    <property type="project" value="UniProtKB-KW"/>
</dbReference>
<comment type="caution">
    <text evidence="4">The sequence shown here is derived from an EMBL/GenBank/DDBJ whole genome shotgun (WGS) entry which is preliminary data.</text>
</comment>
<name>A0ABV4CHF1_9PSEU</name>
<protein>
    <submittedName>
        <fullName evidence="4">Serine protease</fullName>
    </submittedName>
</protein>
<organism evidence="4 5">
    <name type="scientific">Saccharopolyspora cebuensis</name>
    <dbReference type="NCBI Taxonomy" id="418759"/>
    <lineage>
        <taxon>Bacteria</taxon>
        <taxon>Bacillati</taxon>
        <taxon>Actinomycetota</taxon>
        <taxon>Actinomycetes</taxon>
        <taxon>Pseudonocardiales</taxon>
        <taxon>Pseudonocardiaceae</taxon>
        <taxon>Saccharopolyspora</taxon>
    </lineage>
</organism>
<evidence type="ECO:0000256" key="2">
    <source>
        <dbReference type="ARBA" id="ARBA00023157"/>
    </source>
</evidence>
<evidence type="ECO:0000256" key="1">
    <source>
        <dbReference type="ARBA" id="ARBA00007664"/>
    </source>
</evidence>
<dbReference type="InterPro" id="IPR001314">
    <property type="entry name" value="Peptidase_S1A"/>
</dbReference>
<comment type="similarity">
    <text evidence="1">Belongs to the peptidase S1 family.</text>
</comment>
<dbReference type="EMBL" id="JBGEHV010000010">
    <property type="protein sequence ID" value="MEY8039281.1"/>
    <property type="molecule type" value="Genomic_DNA"/>
</dbReference>
<dbReference type="PRINTS" id="PR00722">
    <property type="entry name" value="CHYMOTRYPSIN"/>
</dbReference>
<dbReference type="InterPro" id="IPR001254">
    <property type="entry name" value="Trypsin_dom"/>
</dbReference>
<keyword evidence="4" id="KW-0645">Protease</keyword>
<evidence type="ECO:0000313" key="5">
    <source>
        <dbReference type="Proteomes" id="UP001564626"/>
    </source>
</evidence>